<dbReference type="Proteomes" id="UP001165092">
    <property type="component" value="Unassembled WGS sequence"/>
</dbReference>
<proteinExistence type="predicted"/>
<keyword evidence="3" id="KW-1185">Reference proteome</keyword>
<evidence type="ECO:0000256" key="1">
    <source>
        <dbReference type="SAM" id="MobiDB-lite"/>
    </source>
</evidence>
<dbReference type="EMBL" id="BSQG01000002">
    <property type="protein sequence ID" value="GLU47355.1"/>
    <property type="molecule type" value="Genomic_DNA"/>
</dbReference>
<feature type="compositionally biased region" description="Polar residues" evidence="1">
    <location>
        <begin position="26"/>
        <end position="39"/>
    </location>
</feature>
<protein>
    <submittedName>
        <fullName evidence="2">Uncharacterized protein</fullName>
    </submittedName>
</protein>
<sequence length="59" mass="6309">MRGRGHEEYAGGRGGDGTNGKELLEQENSLLGVSGGNESTQETVTYRIHVDTLSGAYPR</sequence>
<evidence type="ECO:0000313" key="2">
    <source>
        <dbReference type="EMBL" id="GLU47355.1"/>
    </source>
</evidence>
<reference evidence="2" key="1">
    <citation type="submission" date="2023-02" db="EMBL/GenBank/DDBJ databases">
        <title>Nocardiopsis ansamitocini NBRC 112285.</title>
        <authorList>
            <person name="Ichikawa N."/>
            <person name="Sato H."/>
            <person name="Tonouchi N."/>
        </authorList>
    </citation>
    <scope>NUCLEOTIDE SEQUENCE</scope>
    <source>
        <strain evidence="2">NBRC 112285</strain>
    </source>
</reference>
<comment type="caution">
    <text evidence="2">The sequence shown here is derived from an EMBL/GenBank/DDBJ whole genome shotgun (WGS) entry which is preliminary data.</text>
</comment>
<evidence type="ECO:0000313" key="3">
    <source>
        <dbReference type="Proteomes" id="UP001165092"/>
    </source>
</evidence>
<gene>
    <name evidence="2" type="ORF">Nans01_17060</name>
</gene>
<feature type="region of interest" description="Disordered" evidence="1">
    <location>
        <begin position="1"/>
        <end position="39"/>
    </location>
</feature>
<name>A0A9W6P525_9ACTN</name>
<dbReference type="AlphaFoldDB" id="A0A9W6P525"/>
<accession>A0A9W6P525</accession>
<feature type="compositionally biased region" description="Basic and acidic residues" evidence="1">
    <location>
        <begin position="1"/>
        <end position="10"/>
    </location>
</feature>
<organism evidence="2 3">
    <name type="scientific">Nocardiopsis ansamitocini</name>
    <dbReference type="NCBI Taxonomy" id="1670832"/>
    <lineage>
        <taxon>Bacteria</taxon>
        <taxon>Bacillati</taxon>
        <taxon>Actinomycetota</taxon>
        <taxon>Actinomycetes</taxon>
        <taxon>Streptosporangiales</taxon>
        <taxon>Nocardiopsidaceae</taxon>
        <taxon>Nocardiopsis</taxon>
    </lineage>
</organism>